<dbReference type="EMBL" id="JACGWJ010000008">
    <property type="protein sequence ID" value="KAL0404497.1"/>
    <property type="molecule type" value="Genomic_DNA"/>
</dbReference>
<comment type="caution">
    <text evidence="1">The sequence shown here is derived from an EMBL/GenBank/DDBJ whole genome shotgun (WGS) entry which is preliminary data.</text>
</comment>
<dbReference type="AlphaFoldDB" id="A0AAW2TJJ7"/>
<gene>
    <name evidence="1" type="ORF">Sradi_2090500</name>
</gene>
<protein>
    <submittedName>
        <fullName evidence="1">Uncharacterized protein</fullName>
    </submittedName>
</protein>
<reference evidence="1" key="1">
    <citation type="submission" date="2020-06" db="EMBL/GenBank/DDBJ databases">
        <authorList>
            <person name="Li T."/>
            <person name="Hu X."/>
            <person name="Zhang T."/>
            <person name="Song X."/>
            <person name="Zhang H."/>
            <person name="Dai N."/>
            <person name="Sheng W."/>
            <person name="Hou X."/>
            <person name="Wei L."/>
        </authorList>
    </citation>
    <scope>NUCLEOTIDE SEQUENCE</scope>
    <source>
        <strain evidence="1">G02</strain>
        <tissue evidence="1">Leaf</tissue>
    </source>
</reference>
<name>A0AAW2TJJ7_SESRA</name>
<organism evidence="1">
    <name type="scientific">Sesamum radiatum</name>
    <name type="common">Black benniseed</name>
    <dbReference type="NCBI Taxonomy" id="300843"/>
    <lineage>
        <taxon>Eukaryota</taxon>
        <taxon>Viridiplantae</taxon>
        <taxon>Streptophyta</taxon>
        <taxon>Embryophyta</taxon>
        <taxon>Tracheophyta</taxon>
        <taxon>Spermatophyta</taxon>
        <taxon>Magnoliopsida</taxon>
        <taxon>eudicotyledons</taxon>
        <taxon>Gunneridae</taxon>
        <taxon>Pentapetalae</taxon>
        <taxon>asterids</taxon>
        <taxon>lamiids</taxon>
        <taxon>Lamiales</taxon>
        <taxon>Pedaliaceae</taxon>
        <taxon>Sesamum</taxon>
    </lineage>
</organism>
<accession>A0AAW2TJJ7</accession>
<dbReference type="PANTHER" id="PTHR33116">
    <property type="entry name" value="REVERSE TRANSCRIPTASE ZINC-BINDING DOMAIN-CONTAINING PROTEIN-RELATED-RELATED"/>
    <property type="match status" value="1"/>
</dbReference>
<evidence type="ECO:0000313" key="1">
    <source>
        <dbReference type="EMBL" id="KAL0404497.1"/>
    </source>
</evidence>
<proteinExistence type="predicted"/>
<reference evidence="1" key="2">
    <citation type="journal article" date="2024" name="Plant">
        <title>Genomic evolution and insights into agronomic trait innovations of Sesamum species.</title>
        <authorList>
            <person name="Miao H."/>
            <person name="Wang L."/>
            <person name="Qu L."/>
            <person name="Liu H."/>
            <person name="Sun Y."/>
            <person name="Le M."/>
            <person name="Wang Q."/>
            <person name="Wei S."/>
            <person name="Zheng Y."/>
            <person name="Lin W."/>
            <person name="Duan Y."/>
            <person name="Cao H."/>
            <person name="Xiong S."/>
            <person name="Wang X."/>
            <person name="Wei L."/>
            <person name="Li C."/>
            <person name="Ma Q."/>
            <person name="Ju M."/>
            <person name="Zhao R."/>
            <person name="Li G."/>
            <person name="Mu C."/>
            <person name="Tian Q."/>
            <person name="Mei H."/>
            <person name="Zhang T."/>
            <person name="Gao T."/>
            <person name="Zhang H."/>
        </authorList>
    </citation>
    <scope>NUCLEOTIDE SEQUENCE</scope>
    <source>
        <strain evidence="1">G02</strain>
    </source>
</reference>
<sequence>MVVGRSKKDVFAGIKEHIWQKVHSWSSIKLSQAGRAVLIKSVLQSIPTYVMSCFRLPNRFIKELEGLMADFVWKSGSKSTTHWLAWEKLGIGKDEGGLVSCVLRRITLTF</sequence>
<dbReference type="PANTHER" id="PTHR33116:SF86">
    <property type="entry name" value="REVERSE TRANSCRIPTASE DOMAIN-CONTAINING PROTEIN"/>
    <property type="match status" value="1"/>
</dbReference>